<dbReference type="PRINTS" id="PR00359">
    <property type="entry name" value="BP450"/>
</dbReference>
<dbReference type="EMBL" id="BAAAPK010000001">
    <property type="protein sequence ID" value="GAA1661385.1"/>
    <property type="molecule type" value="Genomic_DNA"/>
</dbReference>
<evidence type="ECO:0000313" key="9">
    <source>
        <dbReference type="EMBL" id="GAA1661385.1"/>
    </source>
</evidence>
<evidence type="ECO:0000256" key="4">
    <source>
        <dbReference type="ARBA" id="ARBA00022723"/>
    </source>
</evidence>
<comment type="caution">
    <text evidence="9">The sequence shown here is derived from an EMBL/GenBank/DDBJ whole genome shotgun (WGS) entry which is preliminary data.</text>
</comment>
<evidence type="ECO:0000313" key="10">
    <source>
        <dbReference type="Proteomes" id="UP001500596"/>
    </source>
</evidence>
<keyword evidence="4 8" id="KW-0479">Metal-binding</keyword>
<dbReference type="PANTHER" id="PTHR46696">
    <property type="entry name" value="P450, PUTATIVE (EUROFUNG)-RELATED"/>
    <property type="match status" value="1"/>
</dbReference>
<proteinExistence type="inferred from homology"/>
<keyword evidence="3 8" id="KW-0349">Heme</keyword>
<accession>A0ABP4RYM8</accession>
<keyword evidence="6 8" id="KW-0408">Iron</keyword>
<name>A0ABP4RYM8_9MICO</name>
<sequence length="382" mass="42199">MPTDGTQLSPSPTLLAWREESAATRLEYADGHVGWIVTRHELATEILRDPRFTREFTRLPMSGEPHANIDADATESIRVGGPLDNDGSVHARLRRAITGRLSVKAARSYRPRIEEIVQEQLASLQQAEARPIDLTAAYSEPISARVHCLVMGVPADREDEYFDVFVGASTLQDKFDFARARLAEKRGAPSVDVLSDLASSDLSRHEKEGLALVMLSAGRDSVAHLISTSTVALLREDRSQWEWLRTNPEGMVRAVEEFVRVGSLFLTLFSRTAKEDVVYDSLTVRAGESVSVALPAANRDPRRFDRPDTFDVQRDAYGHLGFGYGIHGCAGQQVARVAITEAISALLRGLPTLELVDADQLRPMPFAHPVATYKTGAVRVEW</sequence>
<comment type="cofactor">
    <cofactor evidence="1">
        <name>heme</name>
        <dbReference type="ChEBI" id="CHEBI:30413"/>
    </cofactor>
</comment>
<dbReference type="Pfam" id="PF00067">
    <property type="entry name" value="p450"/>
    <property type="match status" value="1"/>
</dbReference>
<dbReference type="InterPro" id="IPR017972">
    <property type="entry name" value="Cyt_P450_CS"/>
</dbReference>
<dbReference type="Gene3D" id="1.10.630.10">
    <property type="entry name" value="Cytochrome P450"/>
    <property type="match status" value="1"/>
</dbReference>
<dbReference type="PANTHER" id="PTHR46696:SF5">
    <property type="entry name" value="CYTOCHROME P450 BJ-1"/>
    <property type="match status" value="1"/>
</dbReference>
<dbReference type="PROSITE" id="PS00086">
    <property type="entry name" value="CYTOCHROME_P450"/>
    <property type="match status" value="1"/>
</dbReference>
<dbReference type="InterPro" id="IPR002397">
    <property type="entry name" value="Cyt_P450_B"/>
</dbReference>
<reference evidence="10" key="1">
    <citation type="journal article" date="2019" name="Int. J. Syst. Evol. Microbiol.">
        <title>The Global Catalogue of Microorganisms (GCM) 10K type strain sequencing project: providing services to taxonomists for standard genome sequencing and annotation.</title>
        <authorList>
            <consortium name="The Broad Institute Genomics Platform"/>
            <consortium name="The Broad Institute Genome Sequencing Center for Infectious Disease"/>
            <person name="Wu L."/>
            <person name="Ma J."/>
        </authorList>
    </citation>
    <scope>NUCLEOTIDE SEQUENCE [LARGE SCALE GENOMIC DNA]</scope>
    <source>
        <strain evidence="10">JCM 15575</strain>
    </source>
</reference>
<evidence type="ECO:0000256" key="7">
    <source>
        <dbReference type="ARBA" id="ARBA00023033"/>
    </source>
</evidence>
<evidence type="ECO:0000256" key="2">
    <source>
        <dbReference type="ARBA" id="ARBA00010617"/>
    </source>
</evidence>
<keyword evidence="5 8" id="KW-0560">Oxidoreductase</keyword>
<organism evidence="9 10">
    <name type="scientific">Microbacterium lacus</name>
    <dbReference type="NCBI Taxonomy" id="415217"/>
    <lineage>
        <taxon>Bacteria</taxon>
        <taxon>Bacillati</taxon>
        <taxon>Actinomycetota</taxon>
        <taxon>Actinomycetes</taxon>
        <taxon>Micrococcales</taxon>
        <taxon>Microbacteriaceae</taxon>
        <taxon>Microbacterium</taxon>
    </lineage>
</organism>
<protein>
    <submittedName>
        <fullName evidence="9">Cytochrome P450</fullName>
    </submittedName>
</protein>
<dbReference type="InterPro" id="IPR001128">
    <property type="entry name" value="Cyt_P450"/>
</dbReference>
<dbReference type="SUPFAM" id="SSF48264">
    <property type="entry name" value="Cytochrome P450"/>
    <property type="match status" value="1"/>
</dbReference>
<dbReference type="InterPro" id="IPR036396">
    <property type="entry name" value="Cyt_P450_sf"/>
</dbReference>
<evidence type="ECO:0000256" key="6">
    <source>
        <dbReference type="ARBA" id="ARBA00023004"/>
    </source>
</evidence>
<evidence type="ECO:0000256" key="5">
    <source>
        <dbReference type="ARBA" id="ARBA00023002"/>
    </source>
</evidence>
<evidence type="ECO:0000256" key="8">
    <source>
        <dbReference type="RuleBase" id="RU000461"/>
    </source>
</evidence>
<evidence type="ECO:0000256" key="3">
    <source>
        <dbReference type="ARBA" id="ARBA00022617"/>
    </source>
</evidence>
<comment type="similarity">
    <text evidence="2 8">Belongs to the cytochrome P450 family.</text>
</comment>
<keyword evidence="7 8" id="KW-0503">Monooxygenase</keyword>
<evidence type="ECO:0000256" key="1">
    <source>
        <dbReference type="ARBA" id="ARBA00001971"/>
    </source>
</evidence>
<dbReference type="Proteomes" id="UP001500596">
    <property type="component" value="Unassembled WGS sequence"/>
</dbReference>
<gene>
    <name evidence="9" type="ORF">GCM10009807_01330</name>
</gene>
<keyword evidence="10" id="KW-1185">Reference proteome</keyword>